<comment type="caution">
    <text evidence="4">The sequence shown here is derived from an EMBL/GenBank/DDBJ whole genome shotgun (WGS) entry which is preliminary data.</text>
</comment>
<dbReference type="EMBL" id="JAUCMV010000001">
    <property type="protein sequence ID" value="KAK0428392.1"/>
    <property type="molecule type" value="Genomic_DNA"/>
</dbReference>
<name>A0AA39IQ34_9BILA</name>
<dbReference type="Pfam" id="PF00445">
    <property type="entry name" value="Ribonuclease_T2"/>
    <property type="match status" value="1"/>
</dbReference>
<gene>
    <name evidence="4" type="ORF">QR680_010775</name>
</gene>
<accession>A0AA39IQ34</accession>
<feature type="signal peptide" evidence="3">
    <location>
        <begin position="1"/>
        <end position="17"/>
    </location>
</feature>
<dbReference type="Proteomes" id="UP001175271">
    <property type="component" value="Unassembled WGS sequence"/>
</dbReference>
<evidence type="ECO:0000256" key="3">
    <source>
        <dbReference type="SAM" id="SignalP"/>
    </source>
</evidence>
<comment type="similarity">
    <text evidence="1 2">Belongs to the RNase T2 family.</text>
</comment>
<reference evidence="4" key="1">
    <citation type="submission" date="2023-06" db="EMBL/GenBank/DDBJ databases">
        <title>Genomic analysis of the entomopathogenic nematode Steinernema hermaphroditum.</title>
        <authorList>
            <person name="Schwarz E.M."/>
            <person name="Heppert J.K."/>
            <person name="Baniya A."/>
            <person name="Schwartz H.T."/>
            <person name="Tan C.-H."/>
            <person name="Antoshechkin I."/>
            <person name="Sternberg P.W."/>
            <person name="Goodrich-Blair H."/>
            <person name="Dillman A.R."/>
        </authorList>
    </citation>
    <scope>NUCLEOTIDE SEQUENCE</scope>
    <source>
        <strain evidence="4">PS9179</strain>
        <tissue evidence="4">Whole animal</tissue>
    </source>
</reference>
<keyword evidence="5" id="KW-1185">Reference proteome</keyword>
<proteinExistence type="inferred from homology"/>
<dbReference type="GO" id="GO:0033897">
    <property type="term" value="F:ribonuclease T2 activity"/>
    <property type="evidence" value="ECO:0007669"/>
    <property type="project" value="InterPro"/>
</dbReference>
<dbReference type="InterPro" id="IPR001568">
    <property type="entry name" value="RNase_T2-like"/>
</dbReference>
<dbReference type="GO" id="GO:0003723">
    <property type="term" value="F:RNA binding"/>
    <property type="evidence" value="ECO:0007669"/>
    <property type="project" value="InterPro"/>
</dbReference>
<evidence type="ECO:0000256" key="1">
    <source>
        <dbReference type="ARBA" id="ARBA00007469"/>
    </source>
</evidence>
<dbReference type="InterPro" id="IPR036430">
    <property type="entry name" value="RNase_T2-like_sf"/>
</dbReference>
<organism evidence="4 5">
    <name type="scientific">Steinernema hermaphroditum</name>
    <dbReference type="NCBI Taxonomy" id="289476"/>
    <lineage>
        <taxon>Eukaryota</taxon>
        <taxon>Metazoa</taxon>
        <taxon>Ecdysozoa</taxon>
        <taxon>Nematoda</taxon>
        <taxon>Chromadorea</taxon>
        <taxon>Rhabditida</taxon>
        <taxon>Tylenchina</taxon>
        <taxon>Panagrolaimomorpha</taxon>
        <taxon>Strongyloidoidea</taxon>
        <taxon>Steinernematidae</taxon>
        <taxon>Steinernema</taxon>
    </lineage>
</organism>
<sequence length="254" mass="28154">MALLFFFLAVAAHDVLAGPRYNLWSPSIVDYFNGTSPKDRLDAVVSKTNSESAPLPTMAPATLATKTPISGRITLALSNRNFWSQNSITREILSVHGLWVRKTLSRTIPFSVTDKRIISELEVHWPNLTDVNGNEAFWSHEFNKHGDILSQEDYFKAGIFAFKSPKAVSIRNEFAALARQYHGNSVPVTVVPTAFSTKLKIQCAMSKAKGAWFVKELQLCVVVKNGLFEVEDCPRMTASVIAPSCTQATYVKIS</sequence>
<feature type="chain" id="PRO_5041410463" evidence="3">
    <location>
        <begin position="18"/>
        <end position="254"/>
    </location>
</feature>
<dbReference type="SUPFAM" id="SSF55895">
    <property type="entry name" value="Ribonuclease Rh-like"/>
    <property type="match status" value="1"/>
</dbReference>
<protein>
    <submittedName>
        <fullName evidence="4">Uncharacterized protein</fullName>
    </submittedName>
</protein>
<dbReference type="Gene3D" id="3.90.730.10">
    <property type="entry name" value="Ribonuclease T2-like"/>
    <property type="match status" value="1"/>
</dbReference>
<evidence type="ECO:0000313" key="4">
    <source>
        <dbReference type="EMBL" id="KAK0428392.1"/>
    </source>
</evidence>
<evidence type="ECO:0000313" key="5">
    <source>
        <dbReference type="Proteomes" id="UP001175271"/>
    </source>
</evidence>
<dbReference type="PANTHER" id="PTHR11240:SF22">
    <property type="entry name" value="RIBONUCLEASE T2"/>
    <property type="match status" value="1"/>
</dbReference>
<keyword evidence="3" id="KW-0732">Signal</keyword>
<dbReference type="PANTHER" id="PTHR11240">
    <property type="entry name" value="RIBONUCLEASE T2"/>
    <property type="match status" value="1"/>
</dbReference>
<dbReference type="AlphaFoldDB" id="A0AA39IQ34"/>
<evidence type="ECO:0000256" key="2">
    <source>
        <dbReference type="RuleBase" id="RU004328"/>
    </source>
</evidence>